<name>A0A8J6F4S3_ELECQ</name>
<proteinExistence type="predicted"/>
<keyword evidence="2" id="KW-1185">Reference proteome</keyword>
<evidence type="ECO:0000313" key="1">
    <source>
        <dbReference type="EMBL" id="KAG9481104.1"/>
    </source>
</evidence>
<dbReference type="AlphaFoldDB" id="A0A8J6F4S3"/>
<comment type="caution">
    <text evidence="1">The sequence shown here is derived from an EMBL/GenBank/DDBJ whole genome shotgun (WGS) entry which is preliminary data.</text>
</comment>
<evidence type="ECO:0000313" key="2">
    <source>
        <dbReference type="Proteomes" id="UP000770717"/>
    </source>
</evidence>
<dbReference type="EMBL" id="WNTK01000006">
    <property type="protein sequence ID" value="KAG9481104.1"/>
    <property type="molecule type" value="Genomic_DNA"/>
</dbReference>
<reference evidence="1" key="1">
    <citation type="thesis" date="2020" institute="ProQuest LLC" country="789 East Eisenhower Parkway, Ann Arbor, MI, USA">
        <title>Comparative Genomics and Chromosome Evolution.</title>
        <authorList>
            <person name="Mudd A.B."/>
        </authorList>
    </citation>
    <scope>NUCLEOTIDE SEQUENCE</scope>
    <source>
        <strain evidence="1">HN-11 Male</strain>
        <tissue evidence="1">Kidney and liver</tissue>
    </source>
</reference>
<accession>A0A8J6F4S3</accession>
<dbReference type="Proteomes" id="UP000770717">
    <property type="component" value="Unassembled WGS sequence"/>
</dbReference>
<gene>
    <name evidence="1" type="ORF">GDO78_010383</name>
</gene>
<sequence length="83" mass="9856">MIRLLQGTYHLAETCDHRIGNCYRLFVDNATETIYPSDRDTLYYFCSITKKLKNALYPVEITSTIYFYQNRSLFSFTHLVLPF</sequence>
<protein>
    <submittedName>
        <fullName evidence="1">Uncharacterized protein</fullName>
    </submittedName>
</protein>
<organism evidence="1 2">
    <name type="scientific">Eleutherodactylus coqui</name>
    <name type="common">Puerto Rican coqui</name>
    <dbReference type="NCBI Taxonomy" id="57060"/>
    <lineage>
        <taxon>Eukaryota</taxon>
        <taxon>Metazoa</taxon>
        <taxon>Chordata</taxon>
        <taxon>Craniata</taxon>
        <taxon>Vertebrata</taxon>
        <taxon>Euteleostomi</taxon>
        <taxon>Amphibia</taxon>
        <taxon>Batrachia</taxon>
        <taxon>Anura</taxon>
        <taxon>Neobatrachia</taxon>
        <taxon>Hyloidea</taxon>
        <taxon>Eleutherodactylidae</taxon>
        <taxon>Eleutherodactylinae</taxon>
        <taxon>Eleutherodactylus</taxon>
        <taxon>Eleutherodactylus</taxon>
    </lineage>
</organism>